<protein>
    <submittedName>
        <fullName evidence="1">Uncharacterized protein</fullName>
    </submittedName>
</protein>
<reference evidence="1" key="1">
    <citation type="submission" date="2022-11" db="EMBL/GenBank/DDBJ databases">
        <title>Larsenimonas rhizosphaerae sp. nov., isolated from a tidal mudflat.</title>
        <authorList>
            <person name="Lee S.D."/>
            <person name="Kim I.S."/>
        </authorList>
    </citation>
    <scope>NUCLEOTIDE SEQUENCE</scope>
    <source>
        <strain evidence="1">GH2-1</strain>
    </source>
</reference>
<keyword evidence="2" id="KW-1185">Reference proteome</keyword>
<name>A0AA42CV64_9GAMM</name>
<organism evidence="1 2">
    <name type="scientific">Larsenimonas rhizosphaerae</name>
    <dbReference type="NCBI Taxonomy" id="2944682"/>
    <lineage>
        <taxon>Bacteria</taxon>
        <taxon>Pseudomonadati</taxon>
        <taxon>Pseudomonadota</taxon>
        <taxon>Gammaproteobacteria</taxon>
        <taxon>Oceanospirillales</taxon>
        <taxon>Halomonadaceae</taxon>
        <taxon>Larsenimonas</taxon>
    </lineage>
</organism>
<accession>A0AA42CV64</accession>
<evidence type="ECO:0000313" key="1">
    <source>
        <dbReference type="EMBL" id="MCX2524706.1"/>
    </source>
</evidence>
<dbReference type="InterPro" id="IPR049457">
    <property type="entry name" value="Emfourin"/>
</dbReference>
<gene>
    <name evidence="1" type="ORF">OQ287_10695</name>
</gene>
<dbReference type="RefSeq" id="WP_265896402.1">
    <property type="nucleotide sequence ID" value="NZ_JAPIVE010000003.1"/>
</dbReference>
<evidence type="ECO:0000313" key="2">
    <source>
        <dbReference type="Proteomes" id="UP001165678"/>
    </source>
</evidence>
<dbReference type="EMBL" id="JAPIVE010000003">
    <property type="protein sequence ID" value="MCX2524706.1"/>
    <property type="molecule type" value="Genomic_DNA"/>
</dbReference>
<dbReference type="AlphaFoldDB" id="A0AA42CV64"/>
<sequence length="112" mass="12272">MSRFDDLNHIARLRITREGGIVAAPGLARPRDIELSRCSPPEQQQLCKVLAAGEAAGGGQACGAGDQRYFRICLFTLSRQEAQPDDELRVPESLAPDALVQLWRDGRIDDPS</sequence>
<comment type="caution">
    <text evidence="1">The sequence shown here is derived from an EMBL/GenBank/DDBJ whole genome shotgun (WGS) entry which is preliminary data.</text>
</comment>
<proteinExistence type="predicted"/>
<dbReference type="Proteomes" id="UP001165678">
    <property type="component" value="Unassembled WGS sequence"/>
</dbReference>
<dbReference type="Pfam" id="PF20242">
    <property type="entry name" value="Emfourin"/>
    <property type="match status" value="1"/>
</dbReference>